<dbReference type="SMART" id="SM00490">
    <property type="entry name" value="HELICc"/>
    <property type="match status" value="1"/>
</dbReference>
<dbReference type="FunFam" id="3.40.50.300:FF:001389">
    <property type="entry name" value="ATP-dependent DNA helicase RecQ"/>
    <property type="match status" value="1"/>
</dbReference>
<evidence type="ECO:0000256" key="11">
    <source>
        <dbReference type="ARBA" id="ARBA00044535"/>
    </source>
</evidence>
<evidence type="ECO:0000259" key="13">
    <source>
        <dbReference type="PROSITE" id="PS51192"/>
    </source>
</evidence>
<dbReference type="GO" id="GO:0043590">
    <property type="term" value="C:bacterial nucleoid"/>
    <property type="evidence" value="ECO:0007669"/>
    <property type="project" value="TreeGrafter"/>
</dbReference>
<dbReference type="GO" id="GO:0030894">
    <property type="term" value="C:replisome"/>
    <property type="evidence" value="ECO:0007669"/>
    <property type="project" value="TreeGrafter"/>
</dbReference>
<dbReference type="Pfam" id="PF00271">
    <property type="entry name" value="Helicase_C"/>
    <property type="match status" value="1"/>
</dbReference>
<name>A0A9J6ZSL3_9BACT</name>
<evidence type="ECO:0000256" key="7">
    <source>
        <dbReference type="ARBA" id="ARBA00023125"/>
    </source>
</evidence>
<keyword evidence="4" id="KW-0378">Hydrolase</keyword>
<keyword evidence="5 15" id="KW-0347">Helicase</keyword>
<feature type="domain" description="Helicase ATP-binding" evidence="13">
    <location>
        <begin position="26"/>
        <end position="194"/>
    </location>
</feature>
<evidence type="ECO:0000256" key="3">
    <source>
        <dbReference type="ARBA" id="ARBA00022741"/>
    </source>
</evidence>
<dbReference type="GO" id="GO:0016787">
    <property type="term" value="F:hydrolase activity"/>
    <property type="evidence" value="ECO:0007669"/>
    <property type="project" value="UniProtKB-KW"/>
</dbReference>
<proteinExistence type="inferred from homology"/>
<dbReference type="CDD" id="cd17920">
    <property type="entry name" value="DEXHc_RecQ"/>
    <property type="match status" value="1"/>
</dbReference>
<accession>A0A9J6ZSL3</accession>
<dbReference type="EC" id="5.6.2.4" evidence="10"/>
<dbReference type="Pfam" id="PF00270">
    <property type="entry name" value="DEAD"/>
    <property type="match status" value="1"/>
</dbReference>
<dbReference type="InterPro" id="IPR036388">
    <property type="entry name" value="WH-like_DNA-bd_sf"/>
</dbReference>
<keyword evidence="16" id="KW-1185">Reference proteome</keyword>
<dbReference type="GO" id="GO:0006281">
    <property type="term" value="P:DNA repair"/>
    <property type="evidence" value="ECO:0007669"/>
    <property type="project" value="TreeGrafter"/>
</dbReference>
<evidence type="ECO:0000256" key="12">
    <source>
        <dbReference type="ARBA" id="ARBA00044550"/>
    </source>
</evidence>
<organism evidence="15 16">
    <name type="scientific">Xiashengella succiniciproducens</name>
    <dbReference type="NCBI Taxonomy" id="2949635"/>
    <lineage>
        <taxon>Bacteria</taxon>
        <taxon>Pseudomonadati</taxon>
        <taxon>Bacteroidota</taxon>
        <taxon>Bacteroidia</taxon>
        <taxon>Marinilabiliales</taxon>
        <taxon>Marinilabiliaceae</taxon>
        <taxon>Xiashengella</taxon>
    </lineage>
</organism>
<protein>
    <recommendedName>
        <fullName evidence="11">ATP-dependent DNA helicase RecQ</fullName>
        <ecNumber evidence="10">5.6.2.4</ecNumber>
    </recommendedName>
    <alternativeName>
        <fullName evidence="12">DNA 3'-5' helicase RecQ</fullName>
    </alternativeName>
</protein>
<evidence type="ECO:0000256" key="9">
    <source>
        <dbReference type="ARBA" id="ARBA00034617"/>
    </source>
</evidence>
<evidence type="ECO:0000313" key="15">
    <source>
        <dbReference type="EMBL" id="URW80590.1"/>
    </source>
</evidence>
<keyword evidence="2" id="KW-0479">Metal-binding</keyword>
<dbReference type="Gene3D" id="1.10.10.10">
    <property type="entry name" value="Winged helix-like DNA-binding domain superfamily/Winged helix DNA-binding domain"/>
    <property type="match status" value="1"/>
</dbReference>
<dbReference type="GO" id="GO:0003677">
    <property type="term" value="F:DNA binding"/>
    <property type="evidence" value="ECO:0007669"/>
    <property type="project" value="UniProtKB-KW"/>
</dbReference>
<dbReference type="GO" id="GO:0009378">
    <property type="term" value="F:four-way junction helicase activity"/>
    <property type="evidence" value="ECO:0007669"/>
    <property type="project" value="TreeGrafter"/>
</dbReference>
<dbReference type="AlphaFoldDB" id="A0A9J6ZSL3"/>
<dbReference type="RefSeq" id="WP_250724915.1">
    <property type="nucleotide sequence ID" value="NZ_CP098400.1"/>
</dbReference>
<evidence type="ECO:0000259" key="14">
    <source>
        <dbReference type="PROSITE" id="PS51194"/>
    </source>
</evidence>
<dbReference type="GO" id="GO:0005524">
    <property type="term" value="F:ATP binding"/>
    <property type="evidence" value="ECO:0007669"/>
    <property type="project" value="UniProtKB-KW"/>
</dbReference>
<evidence type="ECO:0000256" key="1">
    <source>
        <dbReference type="ARBA" id="ARBA00005446"/>
    </source>
</evidence>
<dbReference type="InterPro" id="IPR004589">
    <property type="entry name" value="DNA_helicase_ATP-dep_RecQ"/>
</dbReference>
<dbReference type="Pfam" id="PF16124">
    <property type="entry name" value="RecQ_Zn_bind"/>
    <property type="match status" value="1"/>
</dbReference>
<evidence type="ECO:0000256" key="6">
    <source>
        <dbReference type="ARBA" id="ARBA00022840"/>
    </source>
</evidence>
<dbReference type="Gene3D" id="3.40.50.300">
    <property type="entry name" value="P-loop containing nucleotide triphosphate hydrolases"/>
    <property type="match status" value="2"/>
</dbReference>
<comment type="similarity">
    <text evidence="1">Belongs to the helicase family. RecQ subfamily.</text>
</comment>
<dbReference type="PROSITE" id="PS51194">
    <property type="entry name" value="HELICASE_CTER"/>
    <property type="match status" value="1"/>
</dbReference>
<dbReference type="Proteomes" id="UP001056426">
    <property type="component" value="Chromosome"/>
</dbReference>
<evidence type="ECO:0000256" key="8">
    <source>
        <dbReference type="ARBA" id="ARBA00023235"/>
    </source>
</evidence>
<dbReference type="InterPro" id="IPR027417">
    <property type="entry name" value="P-loop_NTPase"/>
</dbReference>
<dbReference type="KEGG" id="alkq:M9189_04400"/>
<dbReference type="InterPro" id="IPR032284">
    <property type="entry name" value="RecQ_Zn-bd"/>
</dbReference>
<gene>
    <name evidence="15" type="ORF">M9189_04400</name>
</gene>
<comment type="catalytic activity">
    <reaction evidence="9">
        <text>Couples ATP hydrolysis with the unwinding of duplex DNA by translocating in the 3'-5' direction.</text>
        <dbReference type="EC" id="5.6.2.4"/>
    </reaction>
</comment>
<dbReference type="GO" id="GO:0005737">
    <property type="term" value="C:cytoplasm"/>
    <property type="evidence" value="ECO:0007669"/>
    <property type="project" value="TreeGrafter"/>
</dbReference>
<keyword evidence="3" id="KW-0547">Nucleotide-binding</keyword>
<dbReference type="InterPro" id="IPR011545">
    <property type="entry name" value="DEAD/DEAH_box_helicase_dom"/>
</dbReference>
<dbReference type="PANTHER" id="PTHR13710:SF105">
    <property type="entry name" value="ATP-DEPENDENT DNA HELICASE Q1"/>
    <property type="match status" value="1"/>
</dbReference>
<dbReference type="PROSITE" id="PS51192">
    <property type="entry name" value="HELICASE_ATP_BIND_1"/>
    <property type="match status" value="1"/>
</dbReference>
<dbReference type="EMBL" id="CP098400">
    <property type="protein sequence ID" value="URW80590.1"/>
    <property type="molecule type" value="Genomic_DNA"/>
</dbReference>
<dbReference type="GO" id="GO:0006310">
    <property type="term" value="P:DNA recombination"/>
    <property type="evidence" value="ECO:0007669"/>
    <property type="project" value="InterPro"/>
</dbReference>
<evidence type="ECO:0000256" key="4">
    <source>
        <dbReference type="ARBA" id="ARBA00022801"/>
    </source>
</evidence>
<dbReference type="GO" id="GO:0043138">
    <property type="term" value="F:3'-5' DNA helicase activity"/>
    <property type="evidence" value="ECO:0007669"/>
    <property type="project" value="UniProtKB-EC"/>
</dbReference>
<dbReference type="InterPro" id="IPR014001">
    <property type="entry name" value="Helicase_ATP-bd"/>
</dbReference>
<evidence type="ECO:0000313" key="16">
    <source>
        <dbReference type="Proteomes" id="UP001056426"/>
    </source>
</evidence>
<evidence type="ECO:0000256" key="10">
    <source>
        <dbReference type="ARBA" id="ARBA00034808"/>
    </source>
</evidence>
<reference evidence="15" key="2">
    <citation type="submission" date="2022-06" db="EMBL/GenBank/DDBJ databases">
        <title>Xiashengella guii gen. nov. sp. nov., a bacterium isolated form anaerobic digestion tank.</title>
        <authorList>
            <person name="Huang H."/>
        </authorList>
    </citation>
    <scope>NUCLEOTIDE SEQUENCE</scope>
    <source>
        <strain evidence="15">Ai-910</strain>
    </source>
</reference>
<dbReference type="InterPro" id="IPR001650">
    <property type="entry name" value="Helicase_C-like"/>
</dbReference>
<reference evidence="15" key="1">
    <citation type="submission" date="2022-05" db="EMBL/GenBank/DDBJ databases">
        <authorList>
            <person name="Sun X."/>
        </authorList>
    </citation>
    <scope>NUCLEOTIDE SEQUENCE</scope>
    <source>
        <strain evidence="15">Ai-910</strain>
    </source>
</reference>
<keyword evidence="8" id="KW-0413">Isomerase</keyword>
<dbReference type="SMART" id="SM00487">
    <property type="entry name" value="DEXDc"/>
    <property type="match status" value="1"/>
</dbReference>
<dbReference type="SUPFAM" id="SSF52540">
    <property type="entry name" value="P-loop containing nucleoside triphosphate hydrolases"/>
    <property type="match status" value="1"/>
</dbReference>
<keyword evidence="7" id="KW-0238">DNA-binding</keyword>
<dbReference type="NCBIfam" id="TIGR00614">
    <property type="entry name" value="recQ_fam"/>
    <property type="match status" value="1"/>
</dbReference>
<sequence>MNDIYHEILQKYWGYKGFRPLQLDIITSVGSGKDTLGLMPTGGGKSLTFQVPALARPGICLVITPLIALMNDQVDNLRRLGIKACAIHSGMSRWEIDQTYENCIYGDFKFLYISPERIGTAGFLERLKDLKVGLIAVDEAHCISQWGYDFRPSYRKIAAIREFLPDVPVLALTATATPEVVEDIQVQLKFPRPNLLKRSFERPNLVYVVRKCEDKEAQMVRILKSVEGSAIVYVRSRKKTRTLADLLTRNDISAGSFHAGMAQKTKNEVQAAWKEGRLRVMVATNAFGMGIDKADVRLVLHMDAPDSLEAYFQEAGRAGRDGDKSWAVFLWSDNDRWQLEKNMDASFPELSVVRKLYNSVCNFLQIAMGFGEGVVYDFNIAAFCKGFGYDITTLISSLRILQRAGYIDFSEMSDIPSRAVMLVTDYELHEFQISNPTLEPFIKVLLRSYTGLFTDYVSVDEELLASRLGATRDEVYQAFLKCSRMGVMKYVPQRQTPLIVLLQPRIEPDRLRFPDEVYKDRLLQYKKRIDSVISYAETEYICRSRQLLAYFGERNGRDCGHCDVCVSMKKVAISDDEYGDIENAIKAQLEAGPAEPGQIVMDLGFDEEKIWKVVRRLEDTGTVYINKEGCLQLSQTEL</sequence>
<feature type="domain" description="Helicase C-terminal" evidence="14">
    <location>
        <begin position="218"/>
        <end position="364"/>
    </location>
</feature>
<dbReference type="PANTHER" id="PTHR13710">
    <property type="entry name" value="DNA HELICASE RECQ FAMILY MEMBER"/>
    <property type="match status" value="1"/>
</dbReference>
<dbReference type="GO" id="GO:0046872">
    <property type="term" value="F:metal ion binding"/>
    <property type="evidence" value="ECO:0007669"/>
    <property type="project" value="UniProtKB-KW"/>
</dbReference>
<keyword evidence="6" id="KW-0067">ATP-binding</keyword>
<evidence type="ECO:0000256" key="2">
    <source>
        <dbReference type="ARBA" id="ARBA00022723"/>
    </source>
</evidence>
<evidence type="ECO:0000256" key="5">
    <source>
        <dbReference type="ARBA" id="ARBA00022806"/>
    </source>
</evidence>